<organism evidence="3">
    <name type="scientific">freshwater metagenome</name>
    <dbReference type="NCBI Taxonomy" id="449393"/>
    <lineage>
        <taxon>unclassified sequences</taxon>
        <taxon>metagenomes</taxon>
        <taxon>ecological metagenomes</taxon>
    </lineage>
</organism>
<dbReference type="Pfam" id="PF07969">
    <property type="entry name" value="Amidohydro_3"/>
    <property type="match status" value="1"/>
</dbReference>
<dbReference type="InterPro" id="IPR052349">
    <property type="entry name" value="Metallo-hydrolase_Enzymes"/>
</dbReference>
<dbReference type="PANTHER" id="PTHR32027">
    <property type="entry name" value="CYTOSINE DEAMINASE"/>
    <property type="match status" value="1"/>
</dbReference>
<dbReference type="SUPFAM" id="SSF51338">
    <property type="entry name" value="Composite domain of metallo-dependent hydrolases"/>
    <property type="match status" value="1"/>
</dbReference>
<dbReference type="PANTHER" id="PTHR32027:SF9">
    <property type="entry name" value="BLL3847 PROTEIN"/>
    <property type="match status" value="1"/>
</dbReference>
<dbReference type="InterPro" id="IPR013108">
    <property type="entry name" value="Amidohydro_3"/>
</dbReference>
<accession>A0A6J6HH52</accession>
<evidence type="ECO:0000313" key="3">
    <source>
        <dbReference type="EMBL" id="CAB4610605.1"/>
    </source>
</evidence>
<evidence type="ECO:0000259" key="1">
    <source>
        <dbReference type="Pfam" id="PF07969"/>
    </source>
</evidence>
<protein>
    <submittedName>
        <fullName evidence="3">Unannotated protein</fullName>
    </submittedName>
</protein>
<dbReference type="Gene3D" id="2.30.40.10">
    <property type="entry name" value="Urease, subunit C, domain 1"/>
    <property type="match status" value="1"/>
</dbReference>
<dbReference type="SUPFAM" id="SSF51556">
    <property type="entry name" value="Metallo-dependent hydrolases"/>
    <property type="match status" value="1"/>
</dbReference>
<dbReference type="AlphaFoldDB" id="A0A6J6HH52"/>
<feature type="domain" description="Amidohydrolase 3" evidence="1">
    <location>
        <begin position="101"/>
        <end position="394"/>
    </location>
</feature>
<reference evidence="3" key="1">
    <citation type="submission" date="2020-05" db="EMBL/GenBank/DDBJ databases">
        <authorList>
            <person name="Chiriac C."/>
            <person name="Salcher M."/>
            <person name="Ghai R."/>
            <person name="Kavagutti S V."/>
        </authorList>
    </citation>
    <scope>NUCLEOTIDE SEQUENCE</scope>
</reference>
<dbReference type="GO" id="GO:0016814">
    <property type="term" value="F:hydrolase activity, acting on carbon-nitrogen (but not peptide) bonds, in cyclic amidines"/>
    <property type="evidence" value="ECO:0007669"/>
    <property type="project" value="TreeGrafter"/>
</dbReference>
<dbReference type="EMBL" id="CAEZUZ010000024">
    <property type="protein sequence ID" value="CAB4610605.1"/>
    <property type="molecule type" value="Genomic_DNA"/>
</dbReference>
<proteinExistence type="predicted"/>
<name>A0A6J6HH52_9ZZZZ</name>
<dbReference type="Gene3D" id="3.20.20.140">
    <property type="entry name" value="Metal-dependent hydrolases"/>
    <property type="match status" value="1"/>
</dbReference>
<dbReference type="InterPro" id="IPR032466">
    <property type="entry name" value="Metal_Hydrolase"/>
</dbReference>
<evidence type="ECO:0000313" key="2">
    <source>
        <dbReference type="EMBL" id="CAB4600647.1"/>
    </source>
</evidence>
<dbReference type="InterPro" id="IPR011059">
    <property type="entry name" value="Metal-dep_hydrolase_composite"/>
</dbReference>
<sequence>MSLLLRSATLADNSIVDVAISGDTIVWIGNSGSYEEECKESLDLHGYVLTSSFVEPHAHLDKAFLADRVHNPDGDLMGAIRGLHDVRNTITLEDTIVRAIRAVELMSRNGVTAIRTHADTTLDAGLTSIHALQKVKSACSHFMDIRIAMLLEWPISGMEGADHRALARDAIDSGVDVIGGCPHLDPDPHGAIDYLLGLALETGLPLDLHADENLRPTSNDLEYLAEVMSIDNIEHQVAASHCVSLSTRSENDIRIISDKVASAGISVISLPQTNLFLQGRNTDRHVPRAITPITALRKAGVLVAAGADNLQDPFNLMGRGDPLEIASLLITASHLNPDVAHSLVSTHASSVILNQPAGVAVGMKANLVAVKATTLRESIAMGPPDRHVVYGGVVIDDQFRNRK</sequence>
<gene>
    <name evidence="2" type="ORF">UFOPK1808_00736</name>
    <name evidence="3" type="ORF">UFOPK1889_00264</name>
</gene>
<dbReference type="EMBL" id="CAEZUL010000069">
    <property type="protein sequence ID" value="CAB4600647.1"/>
    <property type="molecule type" value="Genomic_DNA"/>
</dbReference>